<sequence length="284" mass="30371">MGPPLPLDGLRAQLLDRPALPALSPQRYAHTHSVYEAASDQRPKLQSWLATALPPMLPGRDPVRVVGVGVGDGSVDAPLAAALAADGRRVHYTGVEPHRPSAAAFTTRLAALDVATLTPAVVVGEFADHDAGPPADLLHFVHSLYYVADLSAALDHGLSMVRPGGLLVAAVAPLRPLCVLTELLCPWAELTPWFAEDVHAQLELRGLSARTDTETIVGHLDVREALSDSLGRGEAVLDFLIGARSRALESESREWLFDYLREISLPGRPGVLPHPVDVIVTRVP</sequence>
<name>A0A3S4TTZ1_MYCAU</name>
<dbReference type="SUPFAM" id="SSF53335">
    <property type="entry name" value="S-adenosyl-L-methionine-dependent methyltransferases"/>
    <property type="match status" value="1"/>
</dbReference>
<protein>
    <recommendedName>
        <fullName evidence="1">Methyltransferase type 12 domain-containing protein</fullName>
    </recommendedName>
</protein>
<dbReference type="AlphaFoldDB" id="A0A3S4TTZ1"/>
<feature type="domain" description="Methyltransferase type 12" evidence="1">
    <location>
        <begin position="68"/>
        <end position="167"/>
    </location>
</feature>
<reference evidence="2 3" key="1">
    <citation type="submission" date="2018-12" db="EMBL/GenBank/DDBJ databases">
        <authorList>
            <consortium name="Pathogen Informatics"/>
        </authorList>
    </citation>
    <scope>NUCLEOTIDE SEQUENCE [LARGE SCALE GENOMIC DNA]</scope>
    <source>
        <strain evidence="2 3">NCTC10437</strain>
    </source>
</reference>
<dbReference type="Gene3D" id="3.40.50.150">
    <property type="entry name" value="Vaccinia Virus protein VP39"/>
    <property type="match status" value="1"/>
</dbReference>
<evidence type="ECO:0000259" key="1">
    <source>
        <dbReference type="Pfam" id="PF08242"/>
    </source>
</evidence>
<dbReference type="STRING" id="1791.GCA_001049355_00554"/>
<accession>A0A3S4TTZ1</accession>
<dbReference type="InterPro" id="IPR029063">
    <property type="entry name" value="SAM-dependent_MTases_sf"/>
</dbReference>
<dbReference type="Proteomes" id="UP000279306">
    <property type="component" value="Chromosome"/>
</dbReference>
<dbReference type="RefSeq" id="WP_327407032.1">
    <property type="nucleotide sequence ID" value="NZ_CVQQ01000001.1"/>
</dbReference>
<keyword evidence="3" id="KW-1185">Reference proteome</keyword>
<evidence type="ECO:0000313" key="3">
    <source>
        <dbReference type="Proteomes" id="UP000279306"/>
    </source>
</evidence>
<dbReference type="InterPro" id="IPR013217">
    <property type="entry name" value="Methyltransf_12"/>
</dbReference>
<organism evidence="2 3">
    <name type="scientific">Mycolicibacterium aurum</name>
    <name type="common">Mycobacterium aurum</name>
    <dbReference type="NCBI Taxonomy" id="1791"/>
    <lineage>
        <taxon>Bacteria</taxon>
        <taxon>Bacillati</taxon>
        <taxon>Actinomycetota</taxon>
        <taxon>Actinomycetes</taxon>
        <taxon>Mycobacteriales</taxon>
        <taxon>Mycobacteriaceae</taxon>
        <taxon>Mycolicibacterium</taxon>
    </lineage>
</organism>
<dbReference type="KEGG" id="mauu:NCTC10437_01601"/>
<dbReference type="Pfam" id="PF08242">
    <property type="entry name" value="Methyltransf_12"/>
    <property type="match status" value="1"/>
</dbReference>
<dbReference type="EMBL" id="LR134356">
    <property type="protein sequence ID" value="VEG52729.1"/>
    <property type="molecule type" value="Genomic_DNA"/>
</dbReference>
<evidence type="ECO:0000313" key="2">
    <source>
        <dbReference type="EMBL" id="VEG52729.1"/>
    </source>
</evidence>
<proteinExistence type="predicted"/>
<gene>
    <name evidence="2" type="ORF">NCTC10437_01601</name>
</gene>